<comment type="cofactor">
    <cofactor evidence="1 9">
        <name>heme</name>
        <dbReference type="ChEBI" id="CHEBI:30413"/>
    </cofactor>
</comment>
<organism evidence="12 13">
    <name type="scientific">Rhizoctonia solani</name>
    <dbReference type="NCBI Taxonomy" id="456999"/>
    <lineage>
        <taxon>Eukaryota</taxon>
        <taxon>Fungi</taxon>
        <taxon>Dikarya</taxon>
        <taxon>Basidiomycota</taxon>
        <taxon>Agaricomycotina</taxon>
        <taxon>Agaricomycetes</taxon>
        <taxon>Cantharellales</taxon>
        <taxon>Ceratobasidiaceae</taxon>
        <taxon>Rhizoctonia</taxon>
    </lineage>
</organism>
<comment type="caution">
    <text evidence="12">The sequence shown here is derived from an EMBL/GenBank/DDBJ whole genome shotgun (WGS) entry which is preliminary data.</text>
</comment>
<evidence type="ECO:0000256" key="11">
    <source>
        <dbReference type="SAM" id="Phobius"/>
    </source>
</evidence>
<dbReference type="PRINTS" id="PR00385">
    <property type="entry name" value="P450"/>
</dbReference>
<dbReference type="Gene3D" id="1.10.630.10">
    <property type="entry name" value="Cytochrome P450"/>
    <property type="match status" value="1"/>
</dbReference>
<evidence type="ECO:0000313" key="12">
    <source>
        <dbReference type="EMBL" id="CAE6497809.1"/>
    </source>
</evidence>
<proteinExistence type="inferred from homology"/>
<dbReference type="InterPro" id="IPR001128">
    <property type="entry name" value="Cyt_P450"/>
</dbReference>
<protein>
    <recommendedName>
        <fullName evidence="14">Benzoate 4-monooxygenase</fullName>
    </recommendedName>
</protein>
<dbReference type="InterPro" id="IPR036396">
    <property type="entry name" value="Cyt_P450_sf"/>
</dbReference>
<name>A0A8H3CT08_9AGAM</name>
<evidence type="ECO:0000256" key="3">
    <source>
        <dbReference type="ARBA" id="ARBA00010617"/>
    </source>
</evidence>
<dbReference type="GO" id="GO:0016705">
    <property type="term" value="F:oxidoreductase activity, acting on paired donors, with incorporation or reduction of molecular oxygen"/>
    <property type="evidence" value="ECO:0007669"/>
    <property type="project" value="InterPro"/>
</dbReference>
<evidence type="ECO:0000256" key="4">
    <source>
        <dbReference type="ARBA" id="ARBA00022617"/>
    </source>
</evidence>
<evidence type="ECO:0008006" key="14">
    <source>
        <dbReference type="Google" id="ProtNLM"/>
    </source>
</evidence>
<keyword evidence="11" id="KW-0472">Membrane</keyword>
<dbReference type="InterPro" id="IPR017972">
    <property type="entry name" value="Cyt_P450_CS"/>
</dbReference>
<dbReference type="PANTHER" id="PTHR24305:SF29">
    <property type="entry name" value="BENZOATE-PARA-HYDROXYLASE"/>
    <property type="match status" value="1"/>
</dbReference>
<feature type="binding site" description="axial binding residue" evidence="9">
    <location>
        <position position="493"/>
    </location>
    <ligand>
        <name>heme</name>
        <dbReference type="ChEBI" id="CHEBI:30413"/>
    </ligand>
    <ligandPart>
        <name>Fe</name>
        <dbReference type="ChEBI" id="CHEBI:18248"/>
    </ligandPart>
</feature>
<keyword evidence="4 9" id="KW-0349">Heme</keyword>
<comment type="pathway">
    <text evidence="2">Secondary metabolite biosynthesis.</text>
</comment>
<evidence type="ECO:0000313" key="13">
    <source>
        <dbReference type="Proteomes" id="UP000663888"/>
    </source>
</evidence>
<keyword evidence="7 9" id="KW-0408">Iron</keyword>
<dbReference type="InterPro" id="IPR050121">
    <property type="entry name" value="Cytochrome_P450_monoxygenase"/>
</dbReference>
<dbReference type="PROSITE" id="PS00086">
    <property type="entry name" value="CYTOCHROME_P450"/>
    <property type="match status" value="1"/>
</dbReference>
<evidence type="ECO:0000256" key="7">
    <source>
        <dbReference type="ARBA" id="ARBA00023004"/>
    </source>
</evidence>
<comment type="similarity">
    <text evidence="3 10">Belongs to the cytochrome P450 family.</text>
</comment>
<evidence type="ECO:0000256" key="1">
    <source>
        <dbReference type="ARBA" id="ARBA00001971"/>
    </source>
</evidence>
<reference evidence="12" key="1">
    <citation type="submission" date="2021-01" db="EMBL/GenBank/DDBJ databases">
        <authorList>
            <person name="Kaushik A."/>
        </authorList>
    </citation>
    <scope>NUCLEOTIDE SEQUENCE</scope>
    <source>
        <strain evidence="12">AG4-R118</strain>
    </source>
</reference>
<dbReference type="PRINTS" id="PR00463">
    <property type="entry name" value="EP450I"/>
</dbReference>
<evidence type="ECO:0000256" key="10">
    <source>
        <dbReference type="RuleBase" id="RU000461"/>
    </source>
</evidence>
<dbReference type="AlphaFoldDB" id="A0A8H3CT08"/>
<dbReference type="GO" id="GO:0004497">
    <property type="term" value="F:monooxygenase activity"/>
    <property type="evidence" value="ECO:0007669"/>
    <property type="project" value="UniProtKB-KW"/>
</dbReference>
<sequence length="544" mass="60734">MDTYSSNLFHCSAALGLLASIFYIVPYFLDPYDYRRRFTGPALAGFTNWWMSSLVRTGRHSELVQQLHKKYGIFVRLGPNHISIADRDALEAVYGHGLPKSDFYRVSQNGSKKDLFNTLDKAEHSIKRKRLAPIFSSQNTLIFEPRVRSHIRQLCAQWDLRCNEAARGVSGVNWTSMNGQVVIDICAQFSYLAFDIIGDLALGSPFGLIQAQKDSSLAIESFDASGEPQRGTLEIPIIKTIADGGVVGMSVGVFPPWAHKFLLLLPWNLSGLFHKLNFFKLTTTSVDAKLKRGPRDDVVDGKRNIDILDKLLEVRDEDGDPLTVDELYAEALLLLVAGSDTTSNTISSLCYHLAIHPEVQQRLQAELDQHIPYDPSKELKTKRGLMIPPYESVAEYDGVKNLPYLNACVKEALRIHPPIATGLPRVVPPGKSVTVAGQTFKPGSVISVPSYSTNRSSVWGNDAEEFRPERWLEDDSNSLNKYFVPFSVGPRSCIGRNLAHMEVMLVAATLIRRYQIKALSTTKMITREGFLHGAIHCEVAITRR</sequence>
<keyword evidence="8 10" id="KW-0503">Monooxygenase</keyword>
<dbReference type="EMBL" id="CAJMWX010001588">
    <property type="protein sequence ID" value="CAE6497809.1"/>
    <property type="molecule type" value="Genomic_DNA"/>
</dbReference>
<keyword evidence="11" id="KW-1133">Transmembrane helix</keyword>
<dbReference type="GO" id="GO:0005506">
    <property type="term" value="F:iron ion binding"/>
    <property type="evidence" value="ECO:0007669"/>
    <property type="project" value="InterPro"/>
</dbReference>
<accession>A0A8H3CT08</accession>
<dbReference type="SUPFAM" id="SSF48264">
    <property type="entry name" value="Cytochrome P450"/>
    <property type="match status" value="1"/>
</dbReference>
<gene>
    <name evidence="12" type="ORF">RDB_LOCUS149262</name>
</gene>
<dbReference type="Pfam" id="PF00067">
    <property type="entry name" value="p450"/>
    <property type="match status" value="1"/>
</dbReference>
<evidence type="ECO:0000256" key="9">
    <source>
        <dbReference type="PIRSR" id="PIRSR602401-1"/>
    </source>
</evidence>
<evidence type="ECO:0000256" key="6">
    <source>
        <dbReference type="ARBA" id="ARBA00023002"/>
    </source>
</evidence>
<dbReference type="Proteomes" id="UP000663888">
    <property type="component" value="Unassembled WGS sequence"/>
</dbReference>
<dbReference type="GO" id="GO:0020037">
    <property type="term" value="F:heme binding"/>
    <property type="evidence" value="ECO:0007669"/>
    <property type="project" value="InterPro"/>
</dbReference>
<keyword evidence="11" id="KW-0812">Transmembrane</keyword>
<keyword evidence="5 9" id="KW-0479">Metal-binding</keyword>
<evidence type="ECO:0000256" key="2">
    <source>
        <dbReference type="ARBA" id="ARBA00005179"/>
    </source>
</evidence>
<evidence type="ECO:0000256" key="5">
    <source>
        <dbReference type="ARBA" id="ARBA00022723"/>
    </source>
</evidence>
<dbReference type="PANTHER" id="PTHR24305">
    <property type="entry name" value="CYTOCHROME P450"/>
    <property type="match status" value="1"/>
</dbReference>
<feature type="transmembrane region" description="Helical" evidence="11">
    <location>
        <begin position="6"/>
        <end position="29"/>
    </location>
</feature>
<keyword evidence="6 10" id="KW-0560">Oxidoreductase</keyword>
<evidence type="ECO:0000256" key="8">
    <source>
        <dbReference type="ARBA" id="ARBA00023033"/>
    </source>
</evidence>
<dbReference type="InterPro" id="IPR002401">
    <property type="entry name" value="Cyt_P450_E_grp-I"/>
</dbReference>